<organism evidence="2 3">
    <name type="scientific">Clostridium perfringens</name>
    <dbReference type="NCBI Taxonomy" id="1502"/>
    <lineage>
        <taxon>Bacteria</taxon>
        <taxon>Bacillati</taxon>
        <taxon>Bacillota</taxon>
        <taxon>Clostridia</taxon>
        <taxon>Eubacteriales</taxon>
        <taxon>Clostridiaceae</taxon>
        <taxon>Clostridium</taxon>
    </lineage>
</organism>
<name>A0AAW9IJW4_CLOPF</name>
<comment type="caution">
    <text evidence="2">The sequence shown here is derived from an EMBL/GenBank/DDBJ whole genome shotgun (WGS) entry which is preliminary data.</text>
</comment>
<dbReference type="InterPro" id="IPR058240">
    <property type="entry name" value="rSAM_sf"/>
</dbReference>
<evidence type="ECO:0000259" key="1">
    <source>
        <dbReference type="Pfam" id="PF11842"/>
    </source>
</evidence>
<dbReference type="AlphaFoldDB" id="A0AAW9IJW4"/>
<dbReference type="Proteomes" id="UP001291306">
    <property type="component" value="Unassembled WGS sequence"/>
</dbReference>
<accession>A0AAW9IJW4</accession>
<feature type="non-terminal residue" evidence="2">
    <location>
        <position position="179"/>
    </location>
</feature>
<dbReference type="RefSeq" id="WP_322458993.1">
    <property type="nucleotide sequence ID" value="NZ_WNVC01000653.1"/>
</dbReference>
<proteinExistence type="predicted"/>
<dbReference type="PANTHER" id="PTHR32331:SF0">
    <property type="entry name" value="UPF0313 PROTEIN YGIQ"/>
    <property type="match status" value="1"/>
</dbReference>
<dbReference type="InterPro" id="IPR022946">
    <property type="entry name" value="UPF0313"/>
</dbReference>
<feature type="domain" description="UPF0313" evidence="1">
    <location>
        <begin position="96"/>
        <end position="174"/>
    </location>
</feature>
<dbReference type="Pfam" id="PF11842">
    <property type="entry name" value="DUF3362"/>
    <property type="match status" value="1"/>
</dbReference>
<reference evidence="2" key="1">
    <citation type="submission" date="2019-11" db="EMBL/GenBank/DDBJ databases">
        <title>Characterization of Clostridium perfringens isolates from swine manure treated agricultural soils.</title>
        <authorList>
            <person name="Wushke S.T."/>
        </authorList>
    </citation>
    <scope>NUCLEOTIDE SEQUENCE</scope>
    <source>
        <strain evidence="2">X26</strain>
    </source>
</reference>
<dbReference type="PANTHER" id="PTHR32331">
    <property type="entry name" value="UPF0313 PROTEIN YGIQ"/>
    <property type="match status" value="1"/>
</dbReference>
<evidence type="ECO:0000313" key="3">
    <source>
        <dbReference type="Proteomes" id="UP001291306"/>
    </source>
</evidence>
<feature type="non-terminal residue" evidence="2">
    <location>
        <position position="1"/>
    </location>
</feature>
<sequence>IMADKNDTFFRELVEHHVSGQLKVAPEHVADNALKYMGKPSGDTYDRFREKFFKINKQLGKEQYLIPYLMSSHPGSGLNEAIELAEYLRDTKYQPEQVQDFYPTPGTLSTAMFYTGINPITGEDVYVPKTREEKAMQRALLQFKNPKNYNLVYDALVKAGREDLIGNGPKCLIKSKADR</sequence>
<evidence type="ECO:0000313" key="2">
    <source>
        <dbReference type="EMBL" id="MDZ5000763.1"/>
    </source>
</evidence>
<gene>
    <name evidence="2" type="ORF">GNF79_17200</name>
</gene>
<dbReference type="SUPFAM" id="SSF102114">
    <property type="entry name" value="Radical SAM enzymes"/>
    <property type="match status" value="1"/>
</dbReference>
<dbReference type="InterPro" id="IPR024560">
    <property type="entry name" value="UPF0313_C"/>
</dbReference>
<dbReference type="EMBL" id="WNVC01000653">
    <property type="protein sequence ID" value="MDZ5000763.1"/>
    <property type="molecule type" value="Genomic_DNA"/>
</dbReference>
<protein>
    <submittedName>
        <fullName evidence="2">DUF3362 domain-containing protein</fullName>
    </submittedName>
</protein>